<dbReference type="Pfam" id="PF26095">
    <property type="entry name" value="CC_Bre1"/>
    <property type="match status" value="1"/>
</dbReference>
<feature type="region of interest" description="Disordered" evidence="8">
    <location>
        <begin position="158"/>
        <end position="182"/>
    </location>
</feature>
<feature type="coiled-coil region" evidence="7">
    <location>
        <begin position="593"/>
        <end position="743"/>
    </location>
</feature>
<evidence type="ECO:0000256" key="5">
    <source>
        <dbReference type="ARBA" id="ARBA00023242"/>
    </source>
</evidence>
<keyword evidence="6" id="KW-0156">Chromatin regulator</keyword>
<comment type="catalytic activity">
    <reaction evidence="6">
        <text>S-ubiquitinyl-[E2 ubiquitin-conjugating enzyme]-L-cysteine + [acceptor protein]-L-lysine = [E2 ubiquitin-conjugating enzyme]-L-cysteine + N(6)-ubiquitinyl-[acceptor protein]-L-lysine.</text>
        <dbReference type="EC" id="2.3.2.27"/>
    </reaction>
</comment>
<keyword evidence="3 6" id="KW-0863">Zinc-finger</keyword>
<dbReference type="EMBL" id="JBBXMP010000016">
    <property type="protein sequence ID" value="KAL0068814.1"/>
    <property type="molecule type" value="Genomic_DNA"/>
</dbReference>
<organism evidence="10 11">
    <name type="scientific">Marasmius tenuissimus</name>
    <dbReference type="NCBI Taxonomy" id="585030"/>
    <lineage>
        <taxon>Eukaryota</taxon>
        <taxon>Fungi</taxon>
        <taxon>Dikarya</taxon>
        <taxon>Basidiomycota</taxon>
        <taxon>Agaricomycotina</taxon>
        <taxon>Agaricomycetes</taxon>
        <taxon>Agaricomycetidae</taxon>
        <taxon>Agaricales</taxon>
        <taxon>Marasmiineae</taxon>
        <taxon>Marasmiaceae</taxon>
        <taxon>Marasmius</taxon>
    </lineage>
</organism>
<feature type="compositionally biased region" description="Polar residues" evidence="8">
    <location>
        <begin position="223"/>
        <end position="236"/>
    </location>
</feature>
<comment type="subcellular location">
    <subcellularLocation>
        <location evidence="1 6">Nucleus</location>
    </subcellularLocation>
</comment>
<comment type="similarity">
    <text evidence="6">Belongs to the BRE1 family.</text>
</comment>
<feature type="coiled-coil region" evidence="7">
    <location>
        <begin position="462"/>
        <end position="489"/>
    </location>
</feature>
<dbReference type="InterPro" id="IPR058643">
    <property type="entry name" value="BRE1-like_CC"/>
</dbReference>
<keyword evidence="5 6" id="KW-0539">Nucleus</keyword>
<keyword evidence="6 7" id="KW-0175">Coiled coil</keyword>
<keyword evidence="2 6" id="KW-0479">Metal-binding</keyword>
<dbReference type="Pfam" id="PF08647">
    <property type="entry name" value="BRE1"/>
    <property type="match status" value="1"/>
</dbReference>
<comment type="pathway">
    <text evidence="6">Protein modification; protein ubiquitination.</text>
</comment>
<feature type="region of interest" description="Disordered" evidence="8">
    <location>
        <begin position="1"/>
        <end position="41"/>
    </location>
</feature>
<evidence type="ECO:0000256" key="6">
    <source>
        <dbReference type="RuleBase" id="RU365038"/>
    </source>
</evidence>
<evidence type="ECO:0000313" key="10">
    <source>
        <dbReference type="EMBL" id="KAL0068814.1"/>
    </source>
</evidence>
<evidence type="ECO:0000256" key="1">
    <source>
        <dbReference type="ARBA" id="ARBA00004123"/>
    </source>
</evidence>
<evidence type="ECO:0000256" key="3">
    <source>
        <dbReference type="ARBA" id="ARBA00022771"/>
    </source>
</evidence>
<keyword evidence="4 6" id="KW-0862">Zinc</keyword>
<comment type="caution">
    <text evidence="10">The sequence shown here is derived from an EMBL/GenBank/DDBJ whole genome shotgun (WGS) entry which is preliminary data.</text>
</comment>
<evidence type="ECO:0000256" key="7">
    <source>
        <dbReference type="SAM" id="Coils"/>
    </source>
</evidence>
<proteinExistence type="inferred from homology"/>
<keyword evidence="6" id="KW-0833">Ubl conjugation pathway</keyword>
<protein>
    <recommendedName>
        <fullName evidence="6">E3 ubiquitin protein ligase</fullName>
        <ecNumber evidence="6">2.3.2.27</ecNumber>
    </recommendedName>
</protein>
<feature type="domain" description="BRE1-like coiled-coil containing" evidence="9">
    <location>
        <begin position="80"/>
        <end position="220"/>
    </location>
</feature>
<keyword evidence="10" id="KW-0012">Acyltransferase</keyword>
<accession>A0ABR3A747</accession>
<reference evidence="10 11" key="1">
    <citation type="submission" date="2024-05" db="EMBL/GenBank/DDBJ databases">
        <title>A draft genome resource for the thread blight pathogen Marasmius tenuissimus strain MS-2.</title>
        <authorList>
            <person name="Yulfo-Soto G.E."/>
            <person name="Baruah I.K."/>
            <person name="Amoako-Attah I."/>
            <person name="Bukari Y."/>
            <person name="Meinhardt L.W."/>
            <person name="Bailey B.A."/>
            <person name="Cohen S.P."/>
        </authorList>
    </citation>
    <scope>NUCLEOTIDE SEQUENCE [LARGE SCALE GENOMIC DNA]</scope>
    <source>
        <strain evidence="10 11">MS-2</strain>
    </source>
</reference>
<keyword evidence="11" id="KW-1185">Reference proteome</keyword>
<dbReference type="PANTHER" id="PTHR23163:SF0">
    <property type="entry name" value="E3 UBIQUITIN-PROTEIN LIGASE BRE1"/>
    <property type="match status" value="1"/>
</dbReference>
<feature type="coiled-coil region" evidence="7">
    <location>
        <begin position="332"/>
        <end position="366"/>
    </location>
</feature>
<evidence type="ECO:0000256" key="4">
    <source>
        <dbReference type="ARBA" id="ARBA00022833"/>
    </source>
</evidence>
<sequence length="795" mass="90417">MSTTRKRSHSLESEATSLKKHIIADENGEPHPNVNGVTAQQDDLEVSGQDKLELFRKEAIYRRMKHYSRECQYSQARIAELEERKVTCEAGLAAMSACWQQLVDTLRSQVGSDEESPTVDEIRDLYNISTYVSDESMPELKSSLERAQQATTQVVSKLLSKSGGAASRDQRDAECRKAQAESAALRSQMDMLRTSLQDSQELSARYKEALSSAENRLERLKSKTVQSVQPKPQANTEDQEVVTENEQRKPSSPAPNGDHSHSEHAHLEEGYWQEIAEGREKQILELQREVHDLKGKVHMVEVQLQAPTLPQIMNSAHYKIAVTRLAQTNHTLSERDVEIAKLKEELQQATQSNRSAEDALKRETNQEILDLKNILAQRDTNLARIRENRDQQSAELHERKVKESARISSCEENKALAASRAERITVLNSQLTRCRLQLAAQSNSEDIVSLLLNDPNDDVTVVEKLRTRLSAAENRLAALEQACSKLDEEHPDITRHIQAESDALQKFSDVSKELEKYRRVYGELSSLQPDVGQLASQLKQKDDELQRLRLLDQQREQASISLLTETSLYMEIEKLSAAWESLDNQVKSKVFDLTSMEEKLSKALTEKAKAENKYYAAMRDKEAIDLERKNLTRNLEKHAKLVDALKDSESKLTQQINIAQKILATRETAYSTHEKELRDLRSKLKEGEYKLQEEERKSAASLKSAQLAEERSLSTQRELRSSIEEHVRSKKDLQRQALKLQSKERLVVSRGRTTDQEVDSRVADSIVRPQSSVAVLVLISLAETIEVFYLQHQFP</sequence>
<feature type="region of interest" description="Disordered" evidence="8">
    <location>
        <begin position="220"/>
        <end position="263"/>
    </location>
</feature>
<evidence type="ECO:0000259" key="9">
    <source>
        <dbReference type="Pfam" id="PF26095"/>
    </source>
</evidence>
<evidence type="ECO:0000256" key="8">
    <source>
        <dbReference type="SAM" id="MobiDB-lite"/>
    </source>
</evidence>
<dbReference type="Proteomes" id="UP001437256">
    <property type="component" value="Unassembled WGS sequence"/>
</dbReference>
<keyword evidence="6 10" id="KW-0808">Transferase</keyword>
<evidence type="ECO:0000256" key="2">
    <source>
        <dbReference type="ARBA" id="ARBA00022723"/>
    </source>
</evidence>
<evidence type="ECO:0000313" key="11">
    <source>
        <dbReference type="Proteomes" id="UP001437256"/>
    </source>
</evidence>
<gene>
    <name evidence="10" type="primary">BRE1</name>
    <name evidence="10" type="ORF">AAF712_004144</name>
</gene>
<name>A0ABR3A747_9AGAR</name>
<dbReference type="InterPro" id="IPR013956">
    <property type="entry name" value="E3_ubiquit_lig_Bre1"/>
</dbReference>
<dbReference type="PANTHER" id="PTHR23163">
    <property type="entry name" value="RING FINGER PROTEIN-RELATED"/>
    <property type="match status" value="1"/>
</dbReference>
<feature type="compositionally biased region" description="Basic and acidic residues" evidence="8">
    <location>
        <begin position="168"/>
        <end position="179"/>
    </location>
</feature>
<dbReference type="GO" id="GO:0061630">
    <property type="term" value="F:ubiquitin protein ligase activity"/>
    <property type="evidence" value="ECO:0007669"/>
    <property type="project" value="UniProtKB-EC"/>
</dbReference>
<dbReference type="EC" id="2.3.2.27" evidence="6"/>